<sequence length="102" mass="11504">MAVFWIKDTEQNEAVSLLNSSEMNTQFSSLRILSCKTRASNLIPLWCCPDVKVFIIFVWCCCWVTMGSLGVQRLFSSTGYFSGSSLSNFAPFIKVFVVGLWI</sequence>
<accession>A0AAE0U3I8</accession>
<keyword evidence="3" id="KW-1185">Reference proteome</keyword>
<gene>
    <name evidence="2" type="ORF">B0H63DRAFT_96984</name>
</gene>
<evidence type="ECO:0000313" key="3">
    <source>
        <dbReference type="Proteomes" id="UP001285441"/>
    </source>
</evidence>
<protein>
    <submittedName>
        <fullName evidence="2">Uncharacterized protein</fullName>
    </submittedName>
</protein>
<organism evidence="2 3">
    <name type="scientific">Podospora didyma</name>
    <dbReference type="NCBI Taxonomy" id="330526"/>
    <lineage>
        <taxon>Eukaryota</taxon>
        <taxon>Fungi</taxon>
        <taxon>Dikarya</taxon>
        <taxon>Ascomycota</taxon>
        <taxon>Pezizomycotina</taxon>
        <taxon>Sordariomycetes</taxon>
        <taxon>Sordariomycetidae</taxon>
        <taxon>Sordariales</taxon>
        <taxon>Podosporaceae</taxon>
        <taxon>Podospora</taxon>
    </lineage>
</organism>
<feature type="transmembrane region" description="Helical" evidence="1">
    <location>
        <begin position="51"/>
        <end position="71"/>
    </location>
</feature>
<dbReference type="Proteomes" id="UP001285441">
    <property type="component" value="Unassembled WGS sequence"/>
</dbReference>
<dbReference type="EMBL" id="JAULSW010000002">
    <property type="protein sequence ID" value="KAK3389305.1"/>
    <property type="molecule type" value="Genomic_DNA"/>
</dbReference>
<reference evidence="2" key="1">
    <citation type="journal article" date="2023" name="Mol. Phylogenet. Evol.">
        <title>Genome-scale phylogeny and comparative genomics of the fungal order Sordariales.</title>
        <authorList>
            <person name="Hensen N."/>
            <person name="Bonometti L."/>
            <person name="Westerberg I."/>
            <person name="Brannstrom I.O."/>
            <person name="Guillou S."/>
            <person name="Cros-Aarteil S."/>
            <person name="Calhoun S."/>
            <person name="Haridas S."/>
            <person name="Kuo A."/>
            <person name="Mondo S."/>
            <person name="Pangilinan J."/>
            <person name="Riley R."/>
            <person name="LaButti K."/>
            <person name="Andreopoulos B."/>
            <person name="Lipzen A."/>
            <person name="Chen C."/>
            <person name="Yan M."/>
            <person name="Daum C."/>
            <person name="Ng V."/>
            <person name="Clum A."/>
            <person name="Steindorff A."/>
            <person name="Ohm R.A."/>
            <person name="Martin F."/>
            <person name="Silar P."/>
            <person name="Natvig D.O."/>
            <person name="Lalanne C."/>
            <person name="Gautier V."/>
            <person name="Ament-Velasquez S.L."/>
            <person name="Kruys A."/>
            <person name="Hutchinson M.I."/>
            <person name="Powell A.J."/>
            <person name="Barry K."/>
            <person name="Miller A.N."/>
            <person name="Grigoriev I.V."/>
            <person name="Debuchy R."/>
            <person name="Gladieux P."/>
            <person name="Hiltunen Thoren M."/>
            <person name="Johannesson H."/>
        </authorList>
    </citation>
    <scope>NUCLEOTIDE SEQUENCE</scope>
    <source>
        <strain evidence="2">CBS 232.78</strain>
    </source>
</reference>
<evidence type="ECO:0000313" key="2">
    <source>
        <dbReference type="EMBL" id="KAK3389305.1"/>
    </source>
</evidence>
<keyword evidence="1" id="KW-1133">Transmembrane helix</keyword>
<evidence type="ECO:0000256" key="1">
    <source>
        <dbReference type="SAM" id="Phobius"/>
    </source>
</evidence>
<keyword evidence="1" id="KW-0812">Transmembrane</keyword>
<name>A0AAE0U3I8_9PEZI</name>
<dbReference type="AlphaFoldDB" id="A0AAE0U3I8"/>
<keyword evidence="1" id="KW-0472">Membrane</keyword>
<proteinExistence type="predicted"/>
<comment type="caution">
    <text evidence="2">The sequence shown here is derived from an EMBL/GenBank/DDBJ whole genome shotgun (WGS) entry which is preliminary data.</text>
</comment>
<reference evidence="2" key="2">
    <citation type="submission" date="2023-06" db="EMBL/GenBank/DDBJ databases">
        <authorList>
            <consortium name="Lawrence Berkeley National Laboratory"/>
            <person name="Haridas S."/>
            <person name="Hensen N."/>
            <person name="Bonometti L."/>
            <person name="Westerberg I."/>
            <person name="Brannstrom I.O."/>
            <person name="Guillou S."/>
            <person name="Cros-Aarteil S."/>
            <person name="Calhoun S."/>
            <person name="Kuo A."/>
            <person name="Mondo S."/>
            <person name="Pangilinan J."/>
            <person name="Riley R."/>
            <person name="LaButti K."/>
            <person name="Andreopoulos B."/>
            <person name="Lipzen A."/>
            <person name="Chen C."/>
            <person name="Yanf M."/>
            <person name="Daum C."/>
            <person name="Ng V."/>
            <person name="Clum A."/>
            <person name="Steindorff A."/>
            <person name="Ohm R."/>
            <person name="Martin F."/>
            <person name="Silar P."/>
            <person name="Natvig D."/>
            <person name="Lalanne C."/>
            <person name="Gautier V."/>
            <person name="Ament-velasquez S.L."/>
            <person name="Kruys A."/>
            <person name="Hutchinson M.I."/>
            <person name="Powell A.J."/>
            <person name="Barry K."/>
            <person name="Miller A.N."/>
            <person name="Grigoriev I.V."/>
            <person name="Debuchy R."/>
            <person name="Gladieux P."/>
            <person name="Thoren M.H."/>
            <person name="Johannesson H."/>
        </authorList>
    </citation>
    <scope>NUCLEOTIDE SEQUENCE</scope>
    <source>
        <strain evidence="2">CBS 232.78</strain>
    </source>
</reference>